<comment type="caution">
    <text evidence="4">The sequence shown here is derived from an EMBL/GenBank/DDBJ whole genome shotgun (WGS) entry which is preliminary data.</text>
</comment>
<feature type="compositionally biased region" description="Low complexity" evidence="2">
    <location>
        <begin position="63"/>
        <end position="74"/>
    </location>
</feature>
<dbReference type="OrthoDB" id="7810642at2"/>
<keyword evidence="1" id="KW-0175">Coiled coil</keyword>
<protein>
    <submittedName>
        <fullName evidence="4">Capsule biosynthesis protein</fullName>
    </submittedName>
</protein>
<feature type="coiled-coil region" evidence="1">
    <location>
        <begin position="430"/>
        <end position="494"/>
    </location>
</feature>
<reference evidence="4 5" key="1">
    <citation type="submission" date="2017-09" db="EMBL/GenBank/DDBJ databases">
        <title>Paracoccus alkalisoli sp. nov., isolated from saline alkaline soil.</title>
        <authorList>
            <person name="Dong X."/>
            <person name="Zhang G."/>
        </authorList>
    </citation>
    <scope>NUCLEOTIDE SEQUENCE [LARGE SCALE GENOMIC DNA]</scope>
    <source>
        <strain evidence="4 5">WN007</strain>
    </source>
</reference>
<feature type="compositionally biased region" description="Basic residues" evidence="2">
    <location>
        <begin position="1"/>
        <end position="11"/>
    </location>
</feature>
<organism evidence="4 5">
    <name type="scientific">Paracoccus salipaludis</name>
    <dbReference type="NCBI Taxonomy" id="2032623"/>
    <lineage>
        <taxon>Bacteria</taxon>
        <taxon>Pseudomonadati</taxon>
        <taxon>Pseudomonadota</taxon>
        <taxon>Alphaproteobacteria</taxon>
        <taxon>Rhodobacterales</taxon>
        <taxon>Paracoccaceae</taxon>
        <taxon>Paracoccus</taxon>
    </lineage>
</organism>
<keyword evidence="3" id="KW-0812">Transmembrane</keyword>
<evidence type="ECO:0000256" key="1">
    <source>
        <dbReference type="SAM" id="Coils"/>
    </source>
</evidence>
<evidence type="ECO:0000313" key="4">
    <source>
        <dbReference type="EMBL" id="PAU98936.1"/>
    </source>
</evidence>
<evidence type="ECO:0000256" key="3">
    <source>
        <dbReference type="SAM" id="Phobius"/>
    </source>
</evidence>
<dbReference type="PANTHER" id="PTHR32309">
    <property type="entry name" value="TYROSINE-PROTEIN KINASE"/>
    <property type="match status" value="1"/>
</dbReference>
<dbReference type="RefSeq" id="WP_095638655.1">
    <property type="nucleotide sequence ID" value="NZ_NSJZ01000001.1"/>
</dbReference>
<feature type="compositionally biased region" description="Low complexity" evidence="2">
    <location>
        <begin position="13"/>
        <end position="45"/>
    </location>
</feature>
<feature type="transmembrane region" description="Helical" evidence="3">
    <location>
        <begin position="263"/>
        <end position="286"/>
    </location>
</feature>
<dbReference type="Proteomes" id="UP000218023">
    <property type="component" value="Unassembled WGS sequence"/>
</dbReference>
<keyword evidence="5" id="KW-1185">Reference proteome</keyword>
<dbReference type="EMBL" id="NSJZ01000001">
    <property type="protein sequence ID" value="PAU98936.1"/>
    <property type="molecule type" value="Genomic_DNA"/>
</dbReference>
<keyword evidence="3" id="KW-0472">Membrane</keyword>
<gene>
    <name evidence="4" type="ORF">CK240_02045</name>
</gene>
<dbReference type="GO" id="GO:0005886">
    <property type="term" value="C:plasma membrane"/>
    <property type="evidence" value="ECO:0007669"/>
    <property type="project" value="TreeGrafter"/>
</dbReference>
<keyword evidence="3" id="KW-1133">Transmembrane helix</keyword>
<dbReference type="Gene3D" id="6.10.140.920">
    <property type="match status" value="1"/>
</dbReference>
<feature type="region of interest" description="Disordered" evidence="2">
    <location>
        <begin position="1"/>
        <end position="121"/>
    </location>
</feature>
<feature type="transmembrane region" description="Helical" evidence="3">
    <location>
        <begin position="597"/>
        <end position="617"/>
    </location>
</feature>
<name>A0A2A2GMV9_9RHOB</name>
<accession>A0A2A2GMV9</accession>
<dbReference type="InterPro" id="IPR050445">
    <property type="entry name" value="Bact_polysacc_biosynth/exp"/>
</dbReference>
<evidence type="ECO:0000313" key="5">
    <source>
        <dbReference type="Proteomes" id="UP000218023"/>
    </source>
</evidence>
<proteinExistence type="predicted"/>
<dbReference type="PANTHER" id="PTHR32309:SF13">
    <property type="entry name" value="FERRIC ENTEROBACTIN TRANSPORT PROTEIN FEPE"/>
    <property type="match status" value="1"/>
</dbReference>
<dbReference type="GO" id="GO:0004713">
    <property type="term" value="F:protein tyrosine kinase activity"/>
    <property type="evidence" value="ECO:0007669"/>
    <property type="project" value="TreeGrafter"/>
</dbReference>
<evidence type="ECO:0000256" key="2">
    <source>
        <dbReference type="SAM" id="MobiDB-lite"/>
    </source>
</evidence>
<sequence length="623" mass="67426">MTTPPKVRRFHLSASESPVAAAREAARATTRPKGETAAPAGAEPARSAVRVEVRKGGARTEQAAPAATAATAAASVPPGRDMPFSNADDGFGNMRFPGADPEQDRKPEPANAPVGPEAQAPAADVDAEALAAIRAENLTSRQLRMAARIAAMHEIEVASEYEAVLRLRQRGIDPFHRGAVGKILSDAGNEAKAAPNPRALVPVPGPGLPARTKRREIVPLAPPGEVGPVRPELPSREALTEERRAAEIYRIQRDIARRRRRSLAFLLMRLAFFVGLPTLIAGWYYFTQATPLYATNSQFMIQQADGVPGATGSGLLSAGAMMNPDNVAVQSYLTSRDAMIRLDQDLGFTRAFQDPAIDSLLRLPEDASNEQAYAQYKQSVKIGYDPTEGMINMEVIAPDPKLSEEFSLALIRYAEGQVDQMSQRLRGDQMQGAIESYQDAERKVQESQNRIQELQEQLGVLDPTAESSAVMGRISALETQLSEKQLELGQLTSNARPNQSRVLGVQGDIARLEQMIAETRAQLTEDSGNRASLAAVTGQLRIAESDLATRQQLLATAATQMEAARVEANKQVRYLSLSVAPVPPDEPTYPKALQNTIVAFFIFAGIYLMMSLTASILREQVSS</sequence>
<dbReference type="AlphaFoldDB" id="A0A2A2GMV9"/>